<organism evidence="2 3">
    <name type="scientific">Metarhizium robertsii</name>
    <dbReference type="NCBI Taxonomy" id="568076"/>
    <lineage>
        <taxon>Eukaryota</taxon>
        <taxon>Fungi</taxon>
        <taxon>Dikarya</taxon>
        <taxon>Ascomycota</taxon>
        <taxon>Pezizomycotina</taxon>
        <taxon>Sordariomycetes</taxon>
        <taxon>Hypocreomycetidae</taxon>
        <taxon>Hypocreales</taxon>
        <taxon>Clavicipitaceae</taxon>
        <taxon>Metarhizium</taxon>
    </lineage>
</organism>
<evidence type="ECO:0000313" key="2">
    <source>
        <dbReference type="EMBL" id="EXV02759.1"/>
    </source>
</evidence>
<name>A0A0A1UXW2_9HYPO</name>
<dbReference type="AlphaFoldDB" id="A0A0A1UXW2"/>
<dbReference type="GO" id="GO:0033615">
    <property type="term" value="P:mitochondrial proton-transporting ATP synthase complex assembly"/>
    <property type="evidence" value="ECO:0007669"/>
    <property type="project" value="TreeGrafter"/>
</dbReference>
<dbReference type="OrthoDB" id="17089at2759"/>
<dbReference type="InterPro" id="IPR007849">
    <property type="entry name" value="ATP10"/>
</dbReference>
<dbReference type="PANTHER" id="PTHR28106:SF1">
    <property type="entry name" value="MITOCHONDRIAL ATPASE COMPLEX SUBUNIT ATP10"/>
    <property type="match status" value="1"/>
</dbReference>
<dbReference type="GO" id="GO:0005743">
    <property type="term" value="C:mitochondrial inner membrane"/>
    <property type="evidence" value="ECO:0007669"/>
    <property type="project" value="TreeGrafter"/>
</dbReference>
<dbReference type="Proteomes" id="UP000030151">
    <property type="component" value="Unassembled WGS sequence"/>
</dbReference>
<feature type="region of interest" description="Disordered" evidence="1">
    <location>
        <begin position="43"/>
        <end position="102"/>
    </location>
</feature>
<protein>
    <submittedName>
        <fullName evidence="2">F1F0 ATP synthase assembly protein 10</fullName>
    </submittedName>
</protein>
<dbReference type="eggNOG" id="KOG4614">
    <property type="taxonomic scope" value="Eukaryota"/>
</dbReference>
<feature type="region of interest" description="Disordered" evidence="1">
    <location>
        <begin position="329"/>
        <end position="350"/>
    </location>
</feature>
<dbReference type="HOGENOM" id="CLU_047290_1_0_1"/>
<dbReference type="EMBL" id="JELW01000004">
    <property type="protein sequence ID" value="EXV02759.1"/>
    <property type="molecule type" value="Genomic_DNA"/>
</dbReference>
<evidence type="ECO:0000313" key="3">
    <source>
        <dbReference type="Proteomes" id="UP000030151"/>
    </source>
</evidence>
<gene>
    <name evidence="2" type="ORF">X797_003881</name>
</gene>
<dbReference type="PANTHER" id="PTHR28106">
    <property type="entry name" value="MITOCHONDRIAL ATPASE COMPLEX SUBUNIT ATP10"/>
    <property type="match status" value="1"/>
</dbReference>
<proteinExistence type="predicted"/>
<evidence type="ECO:0000256" key="1">
    <source>
        <dbReference type="SAM" id="MobiDB-lite"/>
    </source>
</evidence>
<accession>A0A0A1UXW2</accession>
<comment type="caution">
    <text evidence="2">The sequence shown here is derived from an EMBL/GenBank/DDBJ whole genome shotgun (WGS) entry which is preliminary data.</text>
</comment>
<sequence>MSSPRLGLAVASFASRQSLSSSLATCVYCQWRRGFTASALQARTEPPASGTSMDPKSHIPGAPIEAPRSYGKRVDENFTPKPLPRPIGMPLPPRPGENTGIDTRSLKQRKEDFGDYEKHIARRKELTAKISRPYFRDWGNLQFHKGKSFIAPPRLFKAELSLFFPNLYGETLVKTDKAPRDTTPLLTGKASVVSIYSSQWAEQQAATFVSKESNPALHDVLDKNGDFAQMININYEDNKGKAWLVKLFRGSLRKRFPEKDWDKYFLVQRGITDDIRESIGLLNSKVGYTYLVDHHCRIRWAGSGPSHPEENASLAKGLARLVEEIKRDAARPAAAREQLPGKPHIEKQSA</sequence>
<feature type="compositionally biased region" description="Pro residues" evidence="1">
    <location>
        <begin position="81"/>
        <end position="95"/>
    </location>
</feature>
<reference evidence="2 3" key="1">
    <citation type="submission" date="2014-02" db="EMBL/GenBank/DDBJ databases">
        <title>The genome sequence of the entomopathogenic fungus Metarhizium robertsii ARSEF 2575.</title>
        <authorList>
            <person name="Giuliano Garisto Donzelli B."/>
            <person name="Roe B.A."/>
            <person name="Macmil S.L."/>
            <person name="Krasnoff S.B."/>
            <person name="Gibson D.M."/>
        </authorList>
    </citation>
    <scope>NUCLEOTIDE SEQUENCE [LARGE SCALE GENOMIC DNA]</scope>
    <source>
        <strain evidence="2 3">ARSEF 2575</strain>
    </source>
</reference>
<dbReference type="Pfam" id="PF05176">
    <property type="entry name" value="ATP-synt_10"/>
    <property type="match status" value="1"/>
</dbReference>